<proteinExistence type="predicted"/>
<evidence type="ECO:0000313" key="1">
    <source>
        <dbReference type="EMBL" id="KAF4349100.1"/>
    </source>
</evidence>
<accession>A0A7J6DTJ6</accession>
<protein>
    <submittedName>
        <fullName evidence="1">Uncharacterized protein</fullName>
    </submittedName>
</protein>
<evidence type="ECO:0000313" key="2">
    <source>
        <dbReference type="Proteomes" id="UP000583929"/>
    </source>
</evidence>
<dbReference type="Proteomes" id="UP000583929">
    <property type="component" value="Unassembled WGS sequence"/>
</dbReference>
<gene>
    <name evidence="1" type="ORF">G4B88_029069</name>
</gene>
<keyword evidence="2" id="KW-1185">Reference proteome</keyword>
<dbReference type="EMBL" id="JAATIQ010000653">
    <property type="protein sequence ID" value="KAF4349100.1"/>
    <property type="molecule type" value="Genomic_DNA"/>
</dbReference>
<sequence>MEMRKVRGFNIGVVLLVVLLMILLEECVNLRVIISKGYASLIITVPPFVEPKASPVEIARDFVNDVSAQGIVN</sequence>
<comment type="caution">
    <text evidence="1">The sequence shown here is derived from an EMBL/GenBank/DDBJ whole genome shotgun (WGS) entry which is preliminary data.</text>
</comment>
<name>A0A7J6DTJ6_CANSA</name>
<reference evidence="1 2" key="1">
    <citation type="journal article" date="2020" name="bioRxiv">
        <title>Sequence and annotation of 42 cannabis genomes reveals extensive copy number variation in cannabinoid synthesis and pathogen resistance genes.</title>
        <authorList>
            <person name="Mckernan K.J."/>
            <person name="Helbert Y."/>
            <person name="Kane L.T."/>
            <person name="Ebling H."/>
            <person name="Zhang L."/>
            <person name="Liu B."/>
            <person name="Eaton Z."/>
            <person name="Mclaughlin S."/>
            <person name="Kingan S."/>
            <person name="Baybayan P."/>
            <person name="Concepcion G."/>
            <person name="Jordan M."/>
            <person name="Riva A."/>
            <person name="Barbazuk W."/>
            <person name="Harkins T."/>
        </authorList>
    </citation>
    <scope>NUCLEOTIDE SEQUENCE [LARGE SCALE GENOMIC DNA]</scope>
    <source>
        <strain evidence="2">cv. Jamaican Lion 4</strain>
        <tissue evidence="1">Leaf</tissue>
    </source>
</reference>
<dbReference type="AlphaFoldDB" id="A0A7J6DTJ6"/>
<organism evidence="1 2">
    <name type="scientific">Cannabis sativa</name>
    <name type="common">Hemp</name>
    <name type="synonym">Marijuana</name>
    <dbReference type="NCBI Taxonomy" id="3483"/>
    <lineage>
        <taxon>Eukaryota</taxon>
        <taxon>Viridiplantae</taxon>
        <taxon>Streptophyta</taxon>
        <taxon>Embryophyta</taxon>
        <taxon>Tracheophyta</taxon>
        <taxon>Spermatophyta</taxon>
        <taxon>Magnoliopsida</taxon>
        <taxon>eudicotyledons</taxon>
        <taxon>Gunneridae</taxon>
        <taxon>Pentapetalae</taxon>
        <taxon>rosids</taxon>
        <taxon>fabids</taxon>
        <taxon>Rosales</taxon>
        <taxon>Cannabaceae</taxon>
        <taxon>Cannabis</taxon>
    </lineage>
</organism>